<evidence type="ECO:0000313" key="3">
    <source>
        <dbReference type="Proteomes" id="UP001482620"/>
    </source>
</evidence>
<organism evidence="2 3">
    <name type="scientific">Ilyodon furcidens</name>
    <name type="common">goldbreast splitfin</name>
    <dbReference type="NCBI Taxonomy" id="33524"/>
    <lineage>
        <taxon>Eukaryota</taxon>
        <taxon>Metazoa</taxon>
        <taxon>Chordata</taxon>
        <taxon>Craniata</taxon>
        <taxon>Vertebrata</taxon>
        <taxon>Euteleostomi</taxon>
        <taxon>Actinopterygii</taxon>
        <taxon>Neopterygii</taxon>
        <taxon>Teleostei</taxon>
        <taxon>Neoteleostei</taxon>
        <taxon>Acanthomorphata</taxon>
        <taxon>Ovalentaria</taxon>
        <taxon>Atherinomorphae</taxon>
        <taxon>Cyprinodontiformes</taxon>
        <taxon>Goodeidae</taxon>
        <taxon>Ilyodon</taxon>
    </lineage>
</organism>
<protein>
    <submittedName>
        <fullName evidence="2">Uncharacterized protein</fullName>
    </submittedName>
</protein>
<proteinExistence type="predicted"/>
<feature type="region of interest" description="Disordered" evidence="1">
    <location>
        <begin position="79"/>
        <end position="99"/>
    </location>
</feature>
<keyword evidence="3" id="KW-1185">Reference proteome</keyword>
<dbReference type="Proteomes" id="UP001482620">
    <property type="component" value="Unassembled WGS sequence"/>
</dbReference>
<accession>A0ABV0VLU3</accession>
<feature type="compositionally biased region" description="Low complexity" evidence="1">
    <location>
        <begin position="79"/>
        <end position="96"/>
    </location>
</feature>
<evidence type="ECO:0000313" key="2">
    <source>
        <dbReference type="EMBL" id="MEQ2257376.1"/>
    </source>
</evidence>
<comment type="caution">
    <text evidence="2">The sequence shown here is derived from an EMBL/GenBank/DDBJ whole genome shotgun (WGS) entry which is preliminary data.</text>
</comment>
<dbReference type="EMBL" id="JAHRIQ010110352">
    <property type="protein sequence ID" value="MEQ2257376.1"/>
    <property type="molecule type" value="Genomic_DNA"/>
</dbReference>
<sequence length="222" mass="23700">MSGDRSPSSPFFFSSPSYGSEVPVLLPLQETLVWSTFLYFSRRGGVSHGCCCTPGAVTSLLAGGRVAASNPASSSATALSPRLAAAPPMPSSLAPSRCSEATPDELEQRLRFYARQIESFRRTSLLYSSPELWERIRQMEDYETAVRQFYCRPPSPTLSHKSAAAVQSTSCLQTASAAAAEQSMSGFLIAADAAQLMPCLLTATAVEQPTPGLVESPELCCC</sequence>
<evidence type="ECO:0000256" key="1">
    <source>
        <dbReference type="SAM" id="MobiDB-lite"/>
    </source>
</evidence>
<gene>
    <name evidence="2" type="ORF">ILYODFUR_034213</name>
</gene>
<name>A0ABV0VLU3_9TELE</name>
<reference evidence="2 3" key="1">
    <citation type="submission" date="2021-06" db="EMBL/GenBank/DDBJ databases">
        <authorList>
            <person name="Palmer J.M."/>
        </authorList>
    </citation>
    <scope>NUCLEOTIDE SEQUENCE [LARGE SCALE GENOMIC DNA]</scope>
    <source>
        <strain evidence="3">if_2019</strain>
        <tissue evidence="2">Muscle</tissue>
    </source>
</reference>